<dbReference type="InterPro" id="IPR010071">
    <property type="entry name" value="AA_adenyl_dom"/>
</dbReference>
<accession>A0ABW7SLC4</accession>
<evidence type="ECO:0000256" key="1">
    <source>
        <dbReference type="ARBA" id="ARBA00022450"/>
    </source>
</evidence>
<dbReference type="InterPro" id="IPR000873">
    <property type="entry name" value="AMP-dep_synth/lig_dom"/>
</dbReference>
<comment type="caution">
    <text evidence="5">The sequence shown here is derived from an EMBL/GenBank/DDBJ whole genome shotgun (WGS) entry which is preliminary data.</text>
</comment>
<dbReference type="Proteomes" id="UP001611075">
    <property type="component" value="Unassembled WGS sequence"/>
</dbReference>
<dbReference type="PROSITE" id="PS00455">
    <property type="entry name" value="AMP_BINDING"/>
    <property type="match status" value="1"/>
</dbReference>
<dbReference type="PANTHER" id="PTHR45527">
    <property type="entry name" value="NONRIBOSOMAL PEPTIDE SYNTHETASE"/>
    <property type="match status" value="1"/>
</dbReference>
<dbReference type="PANTHER" id="PTHR45527:SF1">
    <property type="entry name" value="FATTY ACID SYNTHASE"/>
    <property type="match status" value="1"/>
</dbReference>
<dbReference type="Gene3D" id="3.40.50.980">
    <property type="match status" value="2"/>
</dbReference>
<proteinExistence type="predicted"/>
<dbReference type="InterPro" id="IPR045851">
    <property type="entry name" value="AMP-bd_C_sf"/>
</dbReference>
<dbReference type="RefSeq" id="WP_396680848.1">
    <property type="nucleotide sequence ID" value="NZ_JBIRPU010000011.1"/>
</dbReference>
<dbReference type="PROSITE" id="PS00012">
    <property type="entry name" value="PHOSPHOPANTETHEINE"/>
    <property type="match status" value="1"/>
</dbReference>
<dbReference type="Pfam" id="PF00550">
    <property type="entry name" value="PP-binding"/>
    <property type="match status" value="1"/>
</dbReference>
<keyword evidence="6" id="KW-1185">Reference proteome</keyword>
<evidence type="ECO:0000313" key="5">
    <source>
        <dbReference type="EMBL" id="MFI0794488.1"/>
    </source>
</evidence>
<dbReference type="Gene3D" id="3.40.50.1820">
    <property type="entry name" value="alpha/beta hydrolase"/>
    <property type="match status" value="1"/>
</dbReference>
<dbReference type="InterPro" id="IPR009081">
    <property type="entry name" value="PP-bd_ACP"/>
</dbReference>
<dbReference type="CDD" id="cd12117">
    <property type="entry name" value="A_NRPS_Srf_like"/>
    <property type="match status" value="1"/>
</dbReference>
<evidence type="ECO:0000256" key="3">
    <source>
        <dbReference type="SAM" id="MobiDB-lite"/>
    </source>
</evidence>
<name>A0ABW7SLC4_9ACTN</name>
<dbReference type="InterPro" id="IPR020845">
    <property type="entry name" value="AMP-binding_CS"/>
</dbReference>
<dbReference type="Pfam" id="PF13193">
    <property type="entry name" value="AMP-binding_C"/>
    <property type="match status" value="1"/>
</dbReference>
<dbReference type="Pfam" id="PF00501">
    <property type="entry name" value="AMP-binding"/>
    <property type="match status" value="1"/>
</dbReference>
<reference evidence="5 6" key="1">
    <citation type="submission" date="2024-10" db="EMBL/GenBank/DDBJ databases">
        <title>The Natural Products Discovery Center: Release of the First 8490 Sequenced Strains for Exploring Actinobacteria Biosynthetic Diversity.</title>
        <authorList>
            <person name="Kalkreuter E."/>
            <person name="Kautsar S.A."/>
            <person name="Yang D."/>
            <person name="Bader C.D."/>
            <person name="Teijaro C.N."/>
            <person name="Fluegel L."/>
            <person name="Davis C.M."/>
            <person name="Simpson J.R."/>
            <person name="Lauterbach L."/>
            <person name="Steele A.D."/>
            <person name="Gui C."/>
            <person name="Meng S."/>
            <person name="Li G."/>
            <person name="Viehrig K."/>
            <person name="Ye F."/>
            <person name="Su P."/>
            <person name="Kiefer A.F."/>
            <person name="Nichols A."/>
            <person name="Cepeda A.J."/>
            <person name="Yan W."/>
            <person name="Fan B."/>
            <person name="Jiang Y."/>
            <person name="Adhikari A."/>
            <person name="Zheng C.-J."/>
            <person name="Schuster L."/>
            <person name="Cowan T.M."/>
            <person name="Smanski M.J."/>
            <person name="Chevrette M.G."/>
            <person name="De Carvalho L.P.S."/>
            <person name="Shen B."/>
        </authorList>
    </citation>
    <scope>NUCLEOTIDE SEQUENCE [LARGE SCALE GENOMIC DNA]</scope>
    <source>
        <strain evidence="5 6">NPDC021253</strain>
    </source>
</reference>
<gene>
    <name evidence="5" type="ORF">ACH4OY_17650</name>
</gene>
<dbReference type="InterPro" id="IPR036736">
    <property type="entry name" value="ACP-like_sf"/>
</dbReference>
<keyword evidence="2" id="KW-0597">Phosphoprotein</keyword>
<dbReference type="EMBL" id="JBIRPU010000011">
    <property type="protein sequence ID" value="MFI0794488.1"/>
    <property type="molecule type" value="Genomic_DNA"/>
</dbReference>
<dbReference type="Gene3D" id="2.30.38.10">
    <property type="entry name" value="Luciferase, Domain 3"/>
    <property type="match status" value="1"/>
</dbReference>
<dbReference type="InterPro" id="IPR006162">
    <property type="entry name" value="Ppantetheine_attach_site"/>
</dbReference>
<dbReference type="InterPro" id="IPR025110">
    <property type="entry name" value="AMP-bd_C"/>
</dbReference>
<evidence type="ECO:0000313" key="6">
    <source>
        <dbReference type="Proteomes" id="UP001611075"/>
    </source>
</evidence>
<dbReference type="SUPFAM" id="SSF56801">
    <property type="entry name" value="Acetyl-CoA synthetase-like"/>
    <property type="match status" value="1"/>
</dbReference>
<protein>
    <submittedName>
        <fullName evidence="5">Non-ribosomal peptide synthetase</fullName>
    </submittedName>
</protein>
<dbReference type="SMART" id="SM00823">
    <property type="entry name" value="PKS_PP"/>
    <property type="match status" value="1"/>
</dbReference>
<dbReference type="InterPro" id="IPR020806">
    <property type="entry name" value="PKS_PP-bd"/>
</dbReference>
<evidence type="ECO:0000259" key="4">
    <source>
        <dbReference type="PROSITE" id="PS50075"/>
    </source>
</evidence>
<evidence type="ECO:0000256" key="2">
    <source>
        <dbReference type="ARBA" id="ARBA00022553"/>
    </source>
</evidence>
<dbReference type="Gene3D" id="3.30.300.30">
    <property type="match status" value="1"/>
</dbReference>
<feature type="compositionally biased region" description="Basic and acidic residues" evidence="3">
    <location>
        <begin position="478"/>
        <end position="503"/>
    </location>
</feature>
<sequence length="581" mass="61978">MIDELFRQIASRHSALTAVRAWDGELTYHELHRRVDRLAHRLQQAGTAPGAVVGVHLPRSAAAVVGLLAILRSGAAYVALDDRYPPERRDAILRDAAVDLVLTTPSGLPDLPTGCRALPVPDALDDGPAAPSAVRAGPDHLAYLAYTSGSTGRPKGVCVPHRAVVRLVVENGFLPVRDDDVFVQYAPLAFDASTLEVWGPLLNGACLVIPPPGDLSPEEICAYVAAQRATVLWLTAGLFHRAVEAGLDNLRGLRHLLAGGDVLSVPHVNRAVAALPDTVLINGYGPTENTTFSTCHRMTSVVTGSTVPIGQPIHGSTAYVLDDRLGPVDDGQVGELYVGGTGIAHGYLGDPVLTATRFVADPFAVTPGSRMYRTGDLVRRTGGQLEFVGRRDRQVKIRGFRVEPAEAEAVAVGAPGVTDVAVVVQDDTRGSRRLAAFFTGTASVLELRRRLAEVLPSYAVPARVTRLDALPLTANGKVDRTELAGRESHSRPEVSADHRKPATEPELGITQLWEDLMGLDGIGADDDFFELGGHSLLGVQILAELRQAHGVEVSPLSFYLDPTPAGLARTVQAAHQMLEIR</sequence>
<dbReference type="SUPFAM" id="SSF47336">
    <property type="entry name" value="ACP-like"/>
    <property type="match status" value="1"/>
</dbReference>
<dbReference type="NCBIfam" id="TIGR01733">
    <property type="entry name" value="AA-adenyl-dom"/>
    <property type="match status" value="1"/>
</dbReference>
<feature type="region of interest" description="Disordered" evidence="3">
    <location>
        <begin position="478"/>
        <end position="505"/>
    </location>
</feature>
<keyword evidence="1" id="KW-0596">Phosphopantetheine</keyword>
<organism evidence="5 6">
    <name type="scientific">Micromonospora rubida</name>
    <dbReference type="NCBI Taxonomy" id="2697657"/>
    <lineage>
        <taxon>Bacteria</taxon>
        <taxon>Bacillati</taxon>
        <taxon>Actinomycetota</taxon>
        <taxon>Actinomycetes</taxon>
        <taxon>Micromonosporales</taxon>
        <taxon>Micromonosporaceae</taxon>
        <taxon>Micromonospora</taxon>
    </lineage>
</organism>
<dbReference type="InterPro" id="IPR029058">
    <property type="entry name" value="AB_hydrolase_fold"/>
</dbReference>
<dbReference type="PROSITE" id="PS50075">
    <property type="entry name" value="CARRIER"/>
    <property type="match status" value="1"/>
</dbReference>
<feature type="domain" description="Carrier" evidence="4">
    <location>
        <begin position="500"/>
        <end position="575"/>
    </location>
</feature>